<accession>A0A8S1R5B9</accession>
<protein>
    <submittedName>
        <fullName evidence="1">Uncharacterized protein</fullName>
    </submittedName>
</protein>
<dbReference type="AlphaFoldDB" id="A0A8S1R5B9"/>
<dbReference type="Proteomes" id="UP000692954">
    <property type="component" value="Unassembled WGS sequence"/>
</dbReference>
<comment type="caution">
    <text evidence="1">The sequence shown here is derived from an EMBL/GenBank/DDBJ whole genome shotgun (WGS) entry which is preliminary data.</text>
</comment>
<organism evidence="1 2">
    <name type="scientific">Paramecium sonneborni</name>
    <dbReference type="NCBI Taxonomy" id="65129"/>
    <lineage>
        <taxon>Eukaryota</taxon>
        <taxon>Sar</taxon>
        <taxon>Alveolata</taxon>
        <taxon>Ciliophora</taxon>
        <taxon>Intramacronucleata</taxon>
        <taxon>Oligohymenophorea</taxon>
        <taxon>Peniculida</taxon>
        <taxon>Parameciidae</taxon>
        <taxon>Paramecium</taxon>
    </lineage>
</organism>
<evidence type="ECO:0000313" key="2">
    <source>
        <dbReference type="Proteomes" id="UP000692954"/>
    </source>
</evidence>
<proteinExistence type="predicted"/>
<dbReference type="EMBL" id="CAJJDN010000140">
    <property type="protein sequence ID" value="CAD8122695.1"/>
    <property type="molecule type" value="Genomic_DNA"/>
</dbReference>
<gene>
    <name evidence="1" type="ORF">PSON_ATCC_30995.1.T1400033</name>
</gene>
<name>A0A8S1R5B9_9CILI</name>
<evidence type="ECO:0000313" key="1">
    <source>
        <dbReference type="EMBL" id="CAD8122695.1"/>
    </source>
</evidence>
<keyword evidence="2" id="KW-1185">Reference proteome</keyword>
<sequence>MIGVLTLNNKINTLKFGDSRAINFDSNQQIDDQIIIQRTKTKLCI</sequence>
<reference evidence="1" key="1">
    <citation type="submission" date="2021-01" db="EMBL/GenBank/DDBJ databases">
        <authorList>
            <consortium name="Genoscope - CEA"/>
            <person name="William W."/>
        </authorList>
    </citation>
    <scope>NUCLEOTIDE SEQUENCE</scope>
</reference>